<evidence type="ECO:0000313" key="2">
    <source>
        <dbReference type="Proteomes" id="UP000320055"/>
    </source>
</evidence>
<dbReference type="GO" id="GO:0004519">
    <property type="term" value="F:endonuclease activity"/>
    <property type="evidence" value="ECO:0007669"/>
    <property type="project" value="UniProtKB-KW"/>
</dbReference>
<gene>
    <name evidence="1" type="ORF">H1P_890021</name>
</gene>
<dbReference type="AlphaFoldDB" id="A0A563W4X9"/>
<sequence length="115" mass="13312">MGIPSEIQYIIERLNIELDYIQEQTQHGLGILKPLLNRFPNNNLLVQFYGYLNNSLFVVDVYKRRIQIIIELLQQENLSSEEIQATGEELSNLQGKTIESKIGLENIIQRLEALL</sequence>
<accession>A0A563W4X9</accession>
<dbReference type="Proteomes" id="UP000320055">
    <property type="component" value="Unassembled WGS sequence"/>
</dbReference>
<reference evidence="1 2" key="1">
    <citation type="submission" date="2019-01" db="EMBL/GenBank/DDBJ databases">
        <authorList>
            <person name="Brito A."/>
        </authorList>
    </citation>
    <scope>NUCLEOTIDE SEQUENCE [LARGE SCALE GENOMIC DNA]</scope>
    <source>
        <strain evidence="1">1</strain>
    </source>
</reference>
<dbReference type="EMBL" id="CAACVJ010000697">
    <property type="protein sequence ID" value="VEP18751.1"/>
    <property type="molecule type" value="Genomic_DNA"/>
</dbReference>
<name>A0A563W4X9_9CYAN</name>
<evidence type="ECO:0000313" key="1">
    <source>
        <dbReference type="EMBL" id="VEP18751.1"/>
    </source>
</evidence>
<proteinExistence type="predicted"/>
<keyword evidence="1" id="KW-0540">Nuclease</keyword>
<protein>
    <submittedName>
        <fullName evidence="1">Restriction endonuclease subunit S</fullName>
    </submittedName>
</protein>
<dbReference type="RefSeq" id="WP_144868245.1">
    <property type="nucleotide sequence ID" value="NZ_LR213847.1"/>
</dbReference>
<dbReference type="OrthoDB" id="573491at2"/>
<keyword evidence="1" id="KW-0255">Endonuclease</keyword>
<organism evidence="1 2">
    <name type="scientific">Hyella patelloides LEGE 07179</name>
    <dbReference type="NCBI Taxonomy" id="945734"/>
    <lineage>
        <taxon>Bacteria</taxon>
        <taxon>Bacillati</taxon>
        <taxon>Cyanobacteriota</taxon>
        <taxon>Cyanophyceae</taxon>
        <taxon>Pleurocapsales</taxon>
        <taxon>Hyellaceae</taxon>
        <taxon>Hyella</taxon>
    </lineage>
</organism>
<keyword evidence="2" id="KW-1185">Reference proteome</keyword>
<keyword evidence="1" id="KW-0378">Hydrolase</keyword>